<reference evidence="8" key="3">
    <citation type="journal article" date="2014" name="Nature">
        <title>Elephant shark genome provides unique insights into gnathostome evolution.</title>
        <authorList>
            <consortium name="International Elephant Shark Genome Sequencing Consortium"/>
            <person name="Venkatesh B."/>
            <person name="Lee A.P."/>
            <person name="Ravi V."/>
            <person name="Maurya A.K."/>
            <person name="Lian M.M."/>
            <person name="Swann J.B."/>
            <person name="Ohta Y."/>
            <person name="Flajnik M.F."/>
            <person name="Sutoh Y."/>
            <person name="Kasahara M."/>
            <person name="Hoon S."/>
            <person name="Gangu V."/>
            <person name="Roy S.W."/>
            <person name="Irimia M."/>
            <person name="Korzh V."/>
            <person name="Kondrychyn I."/>
            <person name="Lim Z.W."/>
            <person name="Tay B.H."/>
            <person name="Tohari S."/>
            <person name="Kong K.W."/>
            <person name="Ho S."/>
            <person name="Lorente-Galdos B."/>
            <person name="Quilez J."/>
            <person name="Marques-Bonet T."/>
            <person name="Raney B.J."/>
            <person name="Ingham P.W."/>
            <person name="Tay A."/>
            <person name="Hillier L.W."/>
            <person name="Minx P."/>
            <person name="Boehm T."/>
            <person name="Wilson R.K."/>
            <person name="Brenner S."/>
            <person name="Warren W.C."/>
        </authorList>
    </citation>
    <scope>NUCLEOTIDE SEQUENCE [LARGE SCALE GENOMIC DNA]</scope>
</reference>
<evidence type="ECO:0000256" key="1">
    <source>
        <dbReference type="ARBA" id="ARBA00004177"/>
    </source>
</evidence>
<keyword evidence="3" id="KW-0597">Phosphoprotein</keyword>
<keyword evidence="5" id="KW-0653">Protein transport</keyword>
<dbReference type="STRING" id="7868.ENSCMIP00000031434"/>
<evidence type="ECO:0000256" key="2">
    <source>
        <dbReference type="ARBA" id="ARBA00022448"/>
    </source>
</evidence>
<evidence type="ECO:0000259" key="6">
    <source>
        <dbReference type="PROSITE" id="PS51511"/>
    </source>
</evidence>
<evidence type="ECO:0000256" key="4">
    <source>
        <dbReference type="ARBA" id="ARBA00022753"/>
    </source>
</evidence>
<dbReference type="GO" id="GO:0031267">
    <property type="term" value="F:small GTPase binding"/>
    <property type="evidence" value="ECO:0007669"/>
    <property type="project" value="InterPro"/>
</dbReference>
<keyword evidence="4" id="KW-0967">Endosome</keyword>
<dbReference type="InterPro" id="IPR037789">
    <property type="entry name" value="FIP_classI"/>
</dbReference>
<dbReference type="GO" id="GO:0015031">
    <property type="term" value="P:protein transport"/>
    <property type="evidence" value="ECO:0007669"/>
    <property type="project" value="UniProtKB-KW"/>
</dbReference>
<evidence type="ECO:0000256" key="5">
    <source>
        <dbReference type="ARBA" id="ARBA00022927"/>
    </source>
</evidence>
<dbReference type="OMA" id="MYSAQRL"/>
<dbReference type="AlphaFoldDB" id="A0A4W3IM61"/>
<dbReference type="GO" id="GO:0045055">
    <property type="term" value="P:regulated exocytosis"/>
    <property type="evidence" value="ECO:0007669"/>
    <property type="project" value="TreeGrafter"/>
</dbReference>
<reference evidence="7" key="4">
    <citation type="submission" date="2025-08" db="UniProtKB">
        <authorList>
            <consortium name="Ensembl"/>
        </authorList>
    </citation>
    <scope>IDENTIFICATION</scope>
</reference>
<evidence type="ECO:0000313" key="8">
    <source>
        <dbReference type="Proteomes" id="UP000314986"/>
    </source>
</evidence>
<reference evidence="8" key="2">
    <citation type="journal article" date="2007" name="PLoS Biol.">
        <title>Survey sequencing and comparative analysis of the elephant shark (Callorhinchus milii) genome.</title>
        <authorList>
            <person name="Venkatesh B."/>
            <person name="Kirkness E.F."/>
            <person name="Loh Y.H."/>
            <person name="Halpern A.L."/>
            <person name="Lee A.P."/>
            <person name="Johnson J."/>
            <person name="Dandona N."/>
            <person name="Viswanathan L.D."/>
            <person name="Tay A."/>
            <person name="Venter J.C."/>
            <person name="Strausberg R.L."/>
            <person name="Brenner S."/>
        </authorList>
    </citation>
    <scope>NUCLEOTIDE SEQUENCE [LARGE SCALE GENOMIC DNA]</scope>
</reference>
<evidence type="ECO:0000313" key="7">
    <source>
        <dbReference type="Ensembl" id="ENSCMIP00000031434.1"/>
    </source>
</evidence>
<dbReference type="Ensembl" id="ENSCMIT00000031913.1">
    <property type="protein sequence ID" value="ENSCMIP00000031434.1"/>
    <property type="gene ID" value="ENSCMIG00000013492.1"/>
</dbReference>
<keyword evidence="2" id="KW-0813">Transport</keyword>
<feature type="domain" description="FIP-RBD" evidence="6">
    <location>
        <begin position="3"/>
        <end position="65"/>
    </location>
</feature>
<name>A0A4W3IM61_CALMI</name>
<reference evidence="8" key="1">
    <citation type="journal article" date="2006" name="Science">
        <title>Ancient noncoding elements conserved in the human genome.</title>
        <authorList>
            <person name="Venkatesh B."/>
            <person name="Kirkness E.F."/>
            <person name="Loh Y.H."/>
            <person name="Halpern A.L."/>
            <person name="Lee A.P."/>
            <person name="Johnson J."/>
            <person name="Dandona N."/>
            <person name="Viswanathan L.D."/>
            <person name="Tay A."/>
            <person name="Venter J.C."/>
            <person name="Strausberg R.L."/>
            <person name="Brenner S."/>
        </authorList>
    </citation>
    <scope>NUCLEOTIDE SEQUENCE [LARGE SCALE GENOMIC DNA]</scope>
</reference>
<reference evidence="7" key="5">
    <citation type="submission" date="2025-09" db="UniProtKB">
        <authorList>
            <consortium name="Ensembl"/>
        </authorList>
    </citation>
    <scope>IDENTIFICATION</scope>
</reference>
<dbReference type="InParanoid" id="A0A4W3IM61"/>
<dbReference type="FunFam" id="1.20.5.2440:FF:000002">
    <property type="entry name" value="rab11 family-interacting protein 2 isoform X1"/>
    <property type="match status" value="1"/>
</dbReference>
<proteinExistence type="predicted"/>
<dbReference type="PANTHER" id="PTHR15746:SF23">
    <property type="entry name" value="RAB11 INTERACTING PROTEIN, ISOFORM A"/>
    <property type="match status" value="1"/>
</dbReference>
<dbReference type="InterPro" id="IPR037245">
    <property type="entry name" value="FIP-RBD_C_sf"/>
</dbReference>
<accession>A0A4W3IM61</accession>
<dbReference type="Pfam" id="PF09457">
    <property type="entry name" value="RBD-FIP"/>
    <property type="match status" value="1"/>
</dbReference>
<organism evidence="7 8">
    <name type="scientific">Callorhinchus milii</name>
    <name type="common">Ghost shark</name>
    <dbReference type="NCBI Taxonomy" id="7868"/>
    <lineage>
        <taxon>Eukaryota</taxon>
        <taxon>Metazoa</taxon>
        <taxon>Chordata</taxon>
        <taxon>Craniata</taxon>
        <taxon>Vertebrata</taxon>
        <taxon>Chondrichthyes</taxon>
        <taxon>Holocephali</taxon>
        <taxon>Chimaeriformes</taxon>
        <taxon>Callorhinchidae</taxon>
        <taxon>Callorhinchus</taxon>
    </lineage>
</organism>
<dbReference type="PANTHER" id="PTHR15746">
    <property type="entry name" value="RAB11-RELATED"/>
    <property type="match status" value="1"/>
</dbReference>
<evidence type="ECO:0000256" key="3">
    <source>
        <dbReference type="ARBA" id="ARBA00022553"/>
    </source>
</evidence>
<dbReference type="Gene3D" id="1.20.5.2440">
    <property type="match status" value="1"/>
</dbReference>
<comment type="subcellular location">
    <subcellularLocation>
        <location evidence="1">Endosome</location>
    </subcellularLocation>
</comment>
<dbReference type="Proteomes" id="UP000314986">
    <property type="component" value="Unassembled WGS sequence"/>
</dbReference>
<protein>
    <recommendedName>
        <fullName evidence="6">FIP-RBD domain-containing protein</fullName>
    </recommendedName>
</protein>
<sequence>PHQESEPEDSAALYYHLTHDELIRKILDQDSELRSRREQLRDLENYIDHLLVQIMETSPAILQVPAGKSKTAKR</sequence>
<dbReference type="GO" id="GO:0005768">
    <property type="term" value="C:endosome"/>
    <property type="evidence" value="ECO:0007669"/>
    <property type="project" value="UniProtKB-SubCell"/>
</dbReference>
<keyword evidence="8" id="KW-1185">Reference proteome</keyword>
<dbReference type="InterPro" id="IPR019018">
    <property type="entry name" value="Rab-bd_FIP-RBD"/>
</dbReference>
<dbReference type="SUPFAM" id="SSF144270">
    <property type="entry name" value="Eferin C-derminal domain-like"/>
    <property type="match status" value="1"/>
</dbReference>
<dbReference type="PROSITE" id="PS51511">
    <property type="entry name" value="FIP_RBD"/>
    <property type="match status" value="1"/>
</dbReference>